<keyword evidence="10" id="KW-0378">Hydrolase</keyword>
<dbReference type="SUPFAM" id="SSF55021">
    <property type="entry name" value="ACT-like"/>
    <property type="match status" value="1"/>
</dbReference>
<dbReference type="InterPro" id="IPR033655">
    <property type="entry name" value="TGS_RelA/SpoT"/>
</dbReference>
<dbReference type="CDD" id="cd00077">
    <property type="entry name" value="HDc"/>
    <property type="match status" value="1"/>
</dbReference>
<dbReference type="SUPFAM" id="SSF81271">
    <property type="entry name" value="TGS-like"/>
    <property type="match status" value="1"/>
</dbReference>
<dbReference type="Pfam" id="PF02824">
    <property type="entry name" value="TGS"/>
    <property type="match status" value="1"/>
</dbReference>
<dbReference type="InterPro" id="IPR043519">
    <property type="entry name" value="NT_sf"/>
</dbReference>
<dbReference type="InterPro" id="IPR012675">
    <property type="entry name" value="Beta-grasp_dom_sf"/>
</dbReference>
<comment type="caution">
    <text evidence="10">The sequence shown here is derived from an EMBL/GenBank/DDBJ whole genome shotgun (WGS) entry which is preliminary data.</text>
</comment>
<comment type="function">
    <text evidence="5">In eubacteria ppGpp (guanosine 3'-diphosphate 5'-diphosphate) is a mediator of the stringent response that coordinates a variety of cellular activities in response to changes in nutritional abundance.</text>
</comment>
<dbReference type="PANTHER" id="PTHR21262">
    <property type="entry name" value="GUANOSINE-3',5'-BIS DIPHOSPHATE 3'-PYROPHOSPHOHYDROLASE"/>
    <property type="match status" value="1"/>
</dbReference>
<dbReference type="GO" id="GO:0008728">
    <property type="term" value="F:GTP diphosphokinase activity"/>
    <property type="evidence" value="ECO:0007669"/>
    <property type="project" value="UniProtKB-EC"/>
</dbReference>
<dbReference type="PROSITE" id="PS51831">
    <property type="entry name" value="HD"/>
    <property type="match status" value="1"/>
</dbReference>
<evidence type="ECO:0000259" key="8">
    <source>
        <dbReference type="PROSITE" id="PS51831"/>
    </source>
</evidence>
<dbReference type="FunFam" id="1.10.3210.10:FF:000001">
    <property type="entry name" value="GTP pyrophosphokinase RelA"/>
    <property type="match status" value="1"/>
</dbReference>
<dbReference type="FunFam" id="3.10.20.30:FF:000002">
    <property type="entry name" value="GTP pyrophosphokinase (RelA/SpoT)"/>
    <property type="match status" value="1"/>
</dbReference>
<dbReference type="Pfam" id="PF13291">
    <property type="entry name" value="ACT_4"/>
    <property type="match status" value="1"/>
</dbReference>
<dbReference type="InterPro" id="IPR003607">
    <property type="entry name" value="HD/PDEase_dom"/>
</dbReference>
<dbReference type="PATRIC" id="fig|913848.6.peg.1012"/>
<dbReference type="SUPFAM" id="SSF109604">
    <property type="entry name" value="HD-domain/PDEase-like"/>
    <property type="match status" value="1"/>
</dbReference>
<organism evidence="10 11">
    <name type="scientific">Loigolactobacillus coryniformis subsp. coryniformis KCTC 3167 = DSM 20001</name>
    <dbReference type="NCBI Taxonomy" id="913848"/>
    <lineage>
        <taxon>Bacteria</taxon>
        <taxon>Bacillati</taxon>
        <taxon>Bacillota</taxon>
        <taxon>Bacilli</taxon>
        <taxon>Lactobacillales</taxon>
        <taxon>Lactobacillaceae</taxon>
        <taxon>Loigolactobacillus</taxon>
    </lineage>
</organism>
<dbReference type="CDD" id="cd05399">
    <property type="entry name" value="NT_Rel-Spo_like"/>
    <property type="match status" value="1"/>
</dbReference>
<evidence type="ECO:0000256" key="1">
    <source>
        <dbReference type="ARBA" id="ARBA00004976"/>
    </source>
</evidence>
<dbReference type="SMART" id="SM00954">
    <property type="entry name" value="RelA_SpoT"/>
    <property type="match status" value="1"/>
</dbReference>
<feature type="compositionally biased region" description="Basic and acidic residues" evidence="6">
    <location>
        <begin position="552"/>
        <end position="571"/>
    </location>
</feature>
<dbReference type="InterPro" id="IPR002912">
    <property type="entry name" value="ACT_dom"/>
</dbReference>
<keyword evidence="3" id="KW-0342">GTP-binding</keyword>
<evidence type="ECO:0000256" key="4">
    <source>
        <dbReference type="ARBA" id="ARBA00048244"/>
    </source>
</evidence>
<comment type="pathway">
    <text evidence="1">Purine metabolism; ppGpp biosynthesis; ppGpp from GTP: step 1/2.</text>
</comment>
<evidence type="ECO:0000313" key="11">
    <source>
        <dbReference type="Proteomes" id="UP000051181"/>
    </source>
</evidence>
<dbReference type="UniPathway" id="UPA00908">
    <property type="reaction ID" value="UER00884"/>
</dbReference>
<dbReference type="Gene3D" id="3.30.70.260">
    <property type="match status" value="1"/>
</dbReference>
<dbReference type="Pfam" id="PF19296">
    <property type="entry name" value="RelA_AH_RIS"/>
    <property type="match status" value="1"/>
</dbReference>
<evidence type="ECO:0000259" key="9">
    <source>
        <dbReference type="PROSITE" id="PS51880"/>
    </source>
</evidence>
<dbReference type="GeneID" id="65917045"/>
<dbReference type="Proteomes" id="UP000051181">
    <property type="component" value="Unassembled WGS sequence"/>
</dbReference>
<dbReference type="Gene3D" id="3.10.20.30">
    <property type="match status" value="1"/>
</dbReference>
<dbReference type="FunFam" id="3.30.460.10:FF:000001">
    <property type="entry name" value="GTP pyrophosphokinase RelA"/>
    <property type="match status" value="1"/>
</dbReference>
<evidence type="ECO:0000256" key="2">
    <source>
        <dbReference type="ARBA" id="ARBA00013251"/>
    </source>
</evidence>
<accession>A0A0R1F5Y2</accession>
<dbReference type="EC" id="2.7.6.5" evidence="2"/>
<evidence type="ECO:0000256" key="6">
    <source>
        <dbReference type="SAM" id="MobiDB-lite"/>
    </source>
</evidence>
<comment type="catalytic activity">
    <reaction evidence="4">
        <text>GTP + ATP = guanosine 3'-diphosphate 5'-triphosphate + AMP</text>
        <dbReference type="Rhea" id="RHEA:22088"/>
        <dbReference type="ChEBI" id="CHEBI:30616"/>
        <dbReference type="ChEBI" id="CHEBI:37565"/>
        <dbReference type="ChEBI" id="CHEBI:142410"/>
        <dbReference type="ChEBI" id="CHEBI:456215"/>
        <dbReference type="EC" id="2.7.6.5"/>
    </reaction>
</comment>
<dbReference type="InterPro" id="IPR004095">
    <property type="entry name" value="TGS"/>
</dbReference>
<evidence type="ECO:0000256" key="3">
    <source>
        <dbReference type="ARBA" id="ARBA00023134"/>
    </source>
</evidence>
<dbReference type="PANTHER" id="PTHR21262:SF31">
    <property type="entry name" value="GTP PYROPHOSPHOKINASE"/>
    <property type="match status" value="1"/>
</dbReference>
<dbReference type="GO" id="GO:0016787">
    <property type="term" value="F:hydrolase activity"/>
    <property type="evidence" value="ECO:0007669"/>
    <property type="project" value="UniProtKB-KW"/>
</dbReference>
<dbReference type="InterPro" id="IPR004811">
    <property type="entry name" value="RelA/Spo_fam"/>
</dbReference>
<comment type="similarity">
    <text evidence="5">Belongs to the relA/spoT family.</text>
</comment>
<keyword evidence="3" id="KW-0547">Nucleotide-binding</keyword>
<feature type="domain" description="TGS" evidence="9">
    <location>
        <begin position="393"/>
        <end position="454"/>
    </location>
</feature>
<proteinExistence type="inferred from homology"/>
<dbReference type="PROSITE" id="PS51880">
    <property type="entry name" value="TGS"/>
    <property type="match status" value="1"/>
</dbReference>
<dbReference type="NCBIfam" id="TIGR00691">
    <property type="entry name" value="spoT_relA"/>
    <property type="match status" value="1"/>
</dbReference>
<dbReference type="InterPro" id="IPR006674">
    <property type="entry name" value="HD_domain"/>
</dbReference>
<dbReference type="eggNOG" id="COG0317">
    <property type="taxonomic scope" value="Bacteria"/>
</dbReference>
<dbReference type="Pfam" id="PF13328">
    <property type="entry name" value="HD_4"/>
    <property type="match status" value="1"/>
</dbReference>
<dbReference type="EMBL" id="AZCN01000025">
    <property type="protein sequence ID" value="KRK17183.1"/>
    <property type="molecule type" value="Genomic_DNA"/>
</dbReference>
<evidence type="ECO:0000259" key="7">
    <source>
        <dbReference type="PROSITE" id="PS51671"/>
    </source>
</evidence>
<dbReference type="Pfam" id="PF04607">
    <property type="entry name" value="RelA_SpoT"/>
    <property type="match status" value="1"/>
</dbReference>
<dbReference type="SMART" id="SM00471">
    <property type="entry name" value="HDc"/>
    <property type="match status" value="1"/>
</dbReference>
<dbReference type="GO" id="GO:0005525">
    <property type="term" value="F:GTP binding"/>
    <property type="evidence" value="ECO:0007669"/>
    <property type="project" value="UniProtKB-KW"/>
</dbReference>
<dbReference type="Gene3D" id="3.30.460.10">
    <property type="entry name" value="Beta Polymerase, domain 2"/>
    <property type="match status" value="1"/>
</dbReference>
<dbReference type="InterPro" id="IPR007685">
    <property type="entry name" value="RelA_SpoT"/>
</dbReference>
<dbReference type="AlphaFoldDB" id="A0A0R1F5Y2"/>
<dbReference type="RefSeq" id="WP_010010025.1">
    <property type="nucleotide sequence ID" value="NZ_AZCN01000025.1"/>
</dbReference>
<sequence length="746" mass="84584">MAEEKVYTANESIKLVETYMNDEHVAFVKKALDFATYVHKEQFRQSGEPYIVHPIQVAAILAELKMDPATVASGFLHDVVEDTNITLGDIQELFGHDVAVIVDGVTKLSKIKYVAHKDELAENHRKMILAMAKDLRVVMVKLADRLHNMRTLKHLRPEKQRRIANETLEIYAPLADRLGISQFKWELEDTALRYLNPQQYYRIVHLMNSKRAQRQAYIDEAIKQIKASMTDFNIKYEIYGRPKHIYSIYKKMRDKHKQFEEIYDLLAIRVIVDTIKDCYAVLGAIHTKWKPMPGRFKDYIAMPKANMYQSLHTTVIGPKGQPLEIQIRTEEMHQVAEYGVAAHWAYKEGKRDEVKYDSNGKKIDMFREILELGDETTNAADFMESVKGDIFSDRVYVFTPKGDVYELSQGSGPLDFAYTIHTEVGNKTVGAKVNGKIVPLNYQLKNGDIVDILTSPNSSPSRDWINLVSTSKARNKIKRFFKQADRSENIEKGRDMLEKQLTDMGFLPKDYLNKEVLGQAINRFNFSNSDELLAAVGYGELSPLVVSNRLTEKARHQREKAEQDQQARDVLTDTTAAKSKGKTKPKEPNEKLKIKHEGGVVIQGVDNLLIHLSKCCNPVPGDQIVGYVTKGRGVSIHRADCPNVQNAADTANRLIEVEWEDAAAKGTTYDANLEVYGYNRSGLLNDILQTLNAQTKNLTSVSGKVDHDNMATVHVTVAITNLAHLTRLIDSIKNIPDVYSVKRSNE</sequence>
<feature type="domain" description="HD" evidence="8">
    <location>
        <begin position="50"/>
        <end position="149"/>
    </location>
</feature>
<name>A0A0R1F5Y2_9LACO</name>
<gene>
    <name evidence="10" type="ORF">FD22_GL000980</name>
</gene>
<dbReference type="Gene3D" id="1.10.3210.10">
    <property type="entry name" value="Hypothetical protein af1432"/>
    <property type="match status" value="1"/>
</dbReference>
<dbReference type="InterPro" id="IPR012676">
    <property type="entry name" value="TGS-like"/>
</dbReference>
<feature type="domain" description="ACT" evidence="7">
    <location>
        <begin position="672"/>
        <end position="746"/>
    </location>
</feature>
<dbReference type="SUPFAM" id="SSF81301">
    <property type="entry name" value="Nucleotidyltransferase"/>
    <property type="match status" value="1"/>
</dbReference>
<dbReference type="PROSITE" id="PS51671">
    <property type="entry name" value="ACT"/>
    <property type="match status" value="1"/>
</dbReference>
<dbReference type="CDD" id="cd04876">
    <property type="entry name" value="ACT_RelA-SpoT"/>
    <property type="match status" value="1"/>
</dbReference>
<evidence type="ECO:0000256" key="5">
    <source>
        <dbReference type="RuleBase" id="RU003847"/>
    </source>
</evidence>
<reference evidence="10 11" key="1">
    <citation type="journal article" date="2015" name="Genome Announc.">
        <title>Expanding the biotechnology potential of lactobacilli through comparative genomics of 213 strains and associated genera.</title>
        <authorList>
            <person name="Sun Z."/>
            <person name="Harris H.M."/>
            <person name="McCann A."/>
            <person name="Guo C."/>
            <person name="Argimon S."/>
            <person name="Zhang W."/>
            <person name="Yang X."/>
            <person name="Jeffery I.B."/>
            <person name="Cooney J.C."/>
            <person name="Kagawa T.F."/>
            <person name="Liu W."/>
            <person name="Song Y."/>
            <person name="Salvetti E."/>
            <person name="Wrobel A."/>
            <person name="Rasinkangas P."/>
            <person name="Parkhill J."/>
            <person name="Rea M.C."/>
            <person name="O'Sullivan O."/>
            <person name="Ritari J."/>
            <person name="Douillard F.P."/>
            <person name="Paul Ross R."/>
            <person name="Yang R."/>
            <person name="Briner A.E."/>
            <person name="Felis G.E."/>
            <person name="de Vos W.M."/>
            <person name="Barrangou R."/>
            <person name="Klaenhammer T.R."/>
            <person name="Caufield P.W."/>
            <person name="Cui Y."/>
            <person name="Zhang H."/>
            <person name="O'Toole P.W."/>
        </authorList>
    </citation>
    <scope>NUCLEOTIDE SEQUENCE [LARGE SCALE GENOMIC DNA]</scope>
    <source>
        <strain evidence="10 11">DSM 20001</strain>
    </source>
</reference>
<dbReference type="InterPro" id="IPR045865">
    <property type="entry name" value="ACT-like_dom_sf"/>
</dbReference>
<evidence type="ECO:0000313" key="10">
    <source>
        <dbReference type="EMBL" id="KRK17183.1"/>
    </source>
</evidence>
<protein>
    <recommendedName>
        <fullName evidence="2">GTP diphosphokinase</fullName>
        <ecNumber evidence="2">2.7.6.5</ecNumber>
    </recommendedName>
</protein>
<dbReference type="InterPro" id="IPR045600">
    <property type="entry name" value="RelA/SpoT_AH_RIS"/>
</dbReference>
<dbReference type="GO" id="GO:0005886">
    <property type="term" value="C:plasma membrane"/>
    <property type="evidence" value="ECO:0007669"/>
    <property type="project" value="TreeGrafter"/>
</dbReference>
<dbReference type="CDD" id="cd01668">
    <property type="entry name" value="TGS_RSH"/>
    <property type="match status" value="1"/>
</dbReference>
<dbReference type="GO" id="GO:0015970">
    <property type="term" value="P:guanosine tetraphosphate biosynthetic process"/>
    <property type="evidence" value="ECO:0007669"/>
    <property type="project" value="UniProtKB-UniPathway"/>
</dbReference>
<feature type="region of interest" description="Disordered" evidence="6">
    <location>
        <begin position="552"/>
        <end position="592"/>
    </location>
</feature>